<dbReference type="Proteomes" id="UP000005238">
    <property type="component" value="Unassembled WGS sequence"/>
</dbReference>
<protein>
    <recommendedName>
        <fullName evidence="1">UBL3-like ubiquitin domain-containing protein</fullName>
    </recommendedName>
</protein>
<dbReference type="InterPro" id="IPR039540">
    <property type="entry name" value="UBL3-like_ubiquitin_dom"/>
</dbReference>
<dbReference type="Gene3D" id="3.10.20.90">
    <property type="entry name" value="Phosphatidylinositol 3-kinase Catalytic Subunit, Chain A, domain 1"/>
    <property type="match status" value="1"/>
</dbReference>
<dbReference type="InterPro" id="IPR029071">
    <property type="entry name" value="Ubiquitin-like_domsf"/>
</dbReference>
<dbReference type="VEuPathDB" id="FungiDB:KRP22_8008"/>
<dbReference type="SUPFAM" id="SSF54236">
    <property type="entry name" value="Ubiquitin-like"/>
    <property type="match status" value="1"/>
</dbReference>
<sequence length="126" mass="13428">MGSKHGSTADELRLRFLFANQDGVHVEMGFPKEATVAQVKAQLMHSWPQNVPPAEDAKSVRLICMGRGILQDSHTLVSAGVPAFDTHPTPVNVSVFHRSQQAVREATRGHGAAKTVESAGCGCVIG</sequence>
<dbReference type="Pfam" id="PF13881">
    <property type="entry name" value="Rad60-SLD_2"/>
    <property type="match status" value="1"/>
</dbReference>
<accession>H3GTH8</accession>
<dbReference type="OMA" id="WPQNVPP"/>
<feature type="domain" description="UBL3-like ubiquitin" evidence="1">
    <location>
        <begin position="10"/>
        <end position="124"/>
    </location>
</feature>
<dbReference type="AlphaFoldDB" id="H3GTH8"/>
<reference evidence="3" key="1">
    <citation type="journal article" date="2006" name="Science">
        <title>Phytophthora genome sequences uncover evolutionary origins and mechanisms of pathogenesis.</title>
        <authorList>
            <person name="Tyler B.M."/>
            <person name="Tripathy S."/>
            <person name="Zhang X."/>
            <person name="Dehal P."/>
            <person name="Jiang R.H."/>
            <person name="Aerts A."/>
            <person name="Arredondo F.D."/>
            <person name="Baxter L."/>
            <person name="Bensasson D."/>
            <person name="Beynon J.L."/>
            <person name="Chapman J."/>
            <person name="Damasceno C.M."/>
            <person name="Dorrance A.E."/>
            <person name="Dou D."/>
            <person name="Dickerman A.W."/>
            <person name="Dubchak I.L."/>
            <person name="Garbelotto M."/>
            <person name="Gijzen M."/>
            <person name="Gordon S.G."/>
            <person name="Govers F."/>
            <person name="Grunwald N.J."/>
            <person name="Huang W."/>
            <person name="Ivors K.L."/>
            <person name="Jones R.W."/>
            <person name="Kamoun S."/>
            <person name="Krampis K."/>
            <person name="Lamour K.H."/>
            <person name="Lee M.K."/>
            <person name="McDonald W.H."/>
            <person name="Medina M."/>
            <person name="Meijer H.J."/>
            <person name="Nordberg E.K."/>
            <person name="Maclean D.J."/>
            <person name="Ospina-Giraldo M.D."/>
            <person name="Morris P.F."/>
            <person name="Phuntumart V."/>
            <person name="Putnam N.H."/>
            <person name="Rash S."/>
            <person name="Rose J.K."/>
            <person name="Sakihama Y."/>
            <person name="Salamov A.A."/>
            <person name="Savidor A."/>
            <person name="Scheuring C.F."/>
            <person name="Smith B.M."/>
            <person name="Sobral B.W."/>
            <person name="Terry A."/>
            <person name="Torto-Alalibo T.A."/>
            <person name="Win J."/>
            <person name="Xu Z."/>
            <person name="Zhang H."/>
            <person name="Grigoriev I.V."/>
            <person name="Rokhsar D.S."/>
            <person name="Boore J.L."/>
        </authorList>
    </citation>
    <scope>NUCLEOTIDE SEQUENCE [LARGE SCALE GENOMIC DNA]</scope>
    <source>
        <strain evidence="3">Pr102</strain>
    </source>
</reference>
<name>H3GTH8_PHYRM</name>
<dbReference type="HOGENOM" id="CLU_162332_0_0_1"/>
<dbReference type="EnsemblProtists" id="Phyra80437">
    <property type="protein sequence ID" value="Phyra80437"/>
    <property type="gene ID" value="Phyra80437"/>
</dbReference>
<evidence type="ECO:0000259" key="1">
    <source>
        <dbReference type="Pfam" id="PF13881"/>
    </source>
</evidence>
<dbReference type="EMBL" id="DS566046">
    <property type="status" value="NOT_ANNOTATED_CDS"/>
    <property type="molecule type" value="Genomic_DNA"/>
</dbReference>
<evidence type="ECO:0000313" key="2">
    <source>
        <dbReference type="EnsemblProtists" id="Phyra80437"/>
    </source>
</evidence>
<reference evidence="2" key="2">
    <citation type="submission" date="2015-06" db="UniProtKB">
        <authorList>
            <consortium name="EnsemblProtists"/>
        </authorList>
    </citation>
    <scope>IDENTIFICATION</scope>
    <source>
        <strain evidence="2">Pr102</strain>
    </source>
</reference>
<evidence type="ECO:0000313" key="3">
    <source>
        <dbReference type="Proteomes" id="UP000005238"/>
    </source>
</evidence>
<organism evidence="2 3">
    <name type="scientific">Phytophthora ramorum</name>
    <name type="common">Sudden oak death agent</name>
    <dbReference type="NCBI Taxonomy" id="164328"/>
    <lineage>
        <taxon>Eukaryota</taxon>
        <taxon>Sar</taxon>
        <taxon>Stramenopiles</taxon>
        <taxon>Oomycota</taxon>
        <taxon>Peronosporomycetes</taxon>
        <taxon>Peronosporales</taxon>
        <taxon>Peronosporaceae</taxon>
        <taxon>Phytophthora</taxon>
    </lineage>
</organism>
<keyword evidence="3" id="KW-1185">Reference proteome</keyword>
<proteinExistence type="predicted"/>
<dbReference type="eggNOG" id="ENOG502S5RI">
    <property type="taxonomic scope" value="Eukaryota"/>
</dbReference>
<dbReference type="InParanoid" id="H3GTH8"/>
<dbReference type="VEuPathDB" id="FungiDB:KRP23_2139"/>